<proteinExistence type="predicted"/>
<name>A0A7S3LFD6_9STRA</name>
<evidence type="ECO:0000313" key="1">
    <source>
        <dbReference type="EMBL" id="CAE0421187.1"/>
    </source>
</evidence>
<organism evidence="1">
    <name type="scientific">Amphora coffeiformis</name>
    <dbReference type="NCBI Taxonomy" id="265554"/>
    <lineage>
        <taxon>Eukaryota</taxon>
        <taxon>Sar</taxon>
        <taxon>Stramenopiles</taxon>
        <taxon>Ochrophyta</taxon>
        <taxon>Bacillariophyta</taxon>
        <taxon>Bacillariophyceae</taxon>
        <taxon>Bacillariophycidae</taxon>
        <taxon>Thalassiophysales</taxon>
        <taxon>Catenulaceae</taxon>
        <taxon>Amphora</taxon>
    </lineage>
</organism>
<accession>A0A7S3LFD6</accession>
<gene>
    <name evidence="1" type="ORF">ACOF00016_LOCUS17836</name>
</gene>
<reference evidence="1" key="1">
    <citation type="submission" date="2021-01" db="EMBL/GenBank/DDBJ databases">
        <authorList>
            <person name="Corre E."/>
            <person name="Pelletier E."/>
            <person name="Niang G."/>
            <person name="Scheremetjew M."/>
            <person name="Finn R."/>
            <person name="Kale V."/>
            <person name="Holt S."/>
            <person name="Cochrane G."/>
            <person name="Meng A."/>
            <person name="Brown T."/>
            <person name="Cohen L."/>
        </authorList>
    </citation>
    <scope>NUCLEOTIDE SEQUENCE</scope>
    <source>
        <strain evidence="1">CCMP127</strain>
    </source>
</reference>
<dbReference type="EMBL" id="HBIM01024084">
    <property type="protein sequence ID" value="CAE0421187.1"/>
    <property type="molecule type" value="Transcribed_RNA"/>
</dbReference>
<protein>
    <submittedName>
        <fullName evidence="1">Uncharacterized protein</fullName>
    </submittedName>
</protein>
<dbReference type="AlphaFoldDB" id="A0A7S3LFD6"/>
<sequence>MPPTIPTSDIALQVKMEAKKGGKEPELTQRAMENIKNVLQACFQPSPDTSGPILHVDVLQCTQGSRCGRICCAELGMGWVVLEVSWRLTQLPSLTDNEGRRPNASNVGTPVALALPIFANLI</sequence>